<dbReference type="InParanoid" id="B0CTM5"/>
<feature type="region of interest" description="Disordered" evidence="1">
    <location>
        <begin position="181"/>
        <end position="284"/>
    </location>
</feature>
<dbReference type="InterPro" id="IPR013087">
    <property type="entry name" value="Znf_C2H2_type"/>
</dbReference>
<dbReference type="SMART" id="SM00355">
    <property type="entry name" value="ZnF_C2H2"/>
    <property type="match status" value="2"/>
</dbReference>
<gene>
    <name evidence="3" type="ORF">LACBIDRAFT_305186</name>
</gene>
<evidence type="ECO:0000313" key="4">
    <source>
        <dbReference type="Proteomes" id="UP000001194"/>
    </source>
</evidence>
<feature type="region of interest" description="Disordered" evidence="1">
    <location>
        <begin position="304"/>
        <end position="341"/>
    </location>
</feature>
<feature type="compositionally biased region" description="Basic residues" evidence="1">
    <location>
        <begin position="1"/>
        <end position="11"/>
    </location>
</feature>
<feature type="region of interest" description="Disordered" evidence="1">
    <location>
        <begin position="1"/>
        <end position="31"/>
    </location>
</feature>
<dbReference type="GeneID" id="6070128"/>
<reference evidence="3 4" key="1">
    <citation type="journal article" date="2008" name="Nature">
        <title>The genome of Laccaria bicolor provides insights into mycorrhizal symbiosis.</title>
        <authorList>
            <person name="Martin F."/>
            <person name="Aerts A."/>
            <person name="Ahren D."/>
            <person name="Brun A."/>
            <person name="Danchin E.G.J."/>
            <person name="Duchaussoy F."/>
            <person name="Gibon J."/>
            <person name="Kohler A."/>
            <person name="Lindquist E."/>
            <person name="Pereda V."/>
            <person name="Salamov A."/>
            <person name="Shapiro H.J."/>
            <person name="Wuyts J."/>
            <person name="Blaudez D."/>
            <person name="Buee M."/>
            <person name="Brokstein P."/>
            <person name="Canbaeck B."/>
            <person name="Cohen D."/>
            <person name="Courty P.E."/>
            <person name="Coutinho P.M."/>
            <person name="Delaruelle C."/>
            <person name="Detter J.C."/>
            <person name="Deveau A."/>
            <person name="DiFazio S."/>
            <person name="Duplessis S."/>
            <person name="Fraissinet-Tachet L."/>
            <person name="Lucic E."/>
            <person name="Frey-Klett P."/>
            <person name="Fourrey C."/>
            <person name="Feussner I."/>
            <person name="Gay G."/>
            <person name="Grimwood J."/>
            <person name="Hoegger P.J."/>
            <person name="Jain P."/>
            <person name="Kilaru S."/>
            <person name="Labbe J."/>
            <person name="Lin Y.C."/>
            <person name="Legue V."/>
            <person name="Le Tacon F."/>
            <person name="Marmeisse R."/>
            <person name="Melayah D."/>
            <person name="Montanini B."/>
            <person name="Muratet M."/>
            <person name="Nehls U."/>
            <person name="Niculita-Hirzel H."/>
            <person name="Oudot-Le Secq M.P."/>
            <person name="Peter M."/>
            <person name="Quesneville H."/>
            <person name="Rajashekar B."/>
            <person name="Reich M."/>
            <person name="Rouhier N."/>
            <person name="Schmutz J."/>
            <person name="Yin T."/>
            <person name="Chalot M."/>
            <person name="Henrissat B."/>
            <person name="Kuees U."/>
            <person name="Lucas S."/>
            <person name="Van de Peer Y."/>
            <person name="Podila G.K."/>
            <person name="Polle A."/>
            <person name="Pukkila P.J."/>
            <person name="Richardson P.M."/>
            <person name="Rouze P."/>
            <person name="Sanders I.R."/>
            <person name="Stajich J.E."/>
            <person name="Tunlid A."/>
            <person name="Tuskan G."/>
            <person name="Grigoriev I.V."/>
        </authorList>
    </citation>
    <scope>NUCLEOTIDE SEQUENCE [LARGE SCALE GENOMIC DNA]</scope>
    <source>
        <strain evidence="4">S238N-H82 / ATCC MYA-4686</strain>
    </source>
</reference>
<feature type="domain" description="C2H2-type" evidence="2">
    <location>
        <begin position="85"/>
        <end position="108"/>
    </location>
</feature>
<sequence length="404" mass="42905">MSTSTFKRHRTSSLSSSSSSSPSSPNHHTSKASRIIVDSQLSPHSSSTQRPLLCSLPPTCNHRPTHIANTKELESHYAKYHAHVCELAGCGCVFPDARLLELHQTECHDPLAAVRKERGEKIFACHLAACPRLFLTPKARRLHLIQAHSYPKEYFFAVTNKGVGGLLKKWGEGVSMIRKEWKPRGKSGESTAVPTAPDVDMDTHRMETDEHDSDEDENEDEDDEDDEQESDGQDDHDNSAERPMSTDLDPDATPRMGTRGTASHLPSVSPPSSSPQSADTPLVDGLTDSLNALTLVPSSVRFGRGGKKGGFGPARGGHYGPGRGGGGGEPVPGRGGAGARGVGVGGRGLGWAGGRGRAGVQVPFTPHLQNVSGRGNVPRGRGIVRGTVLPSRARGRGVVQAGAV</sequence>
<feature type="domain" description="C2H2-type" evidence="2">
    <location>
        <begin position="125"/>
        <end position="148"/>
    </location>
</feature>
<feature type="compositionally biased region" description="Low complexity" evidence="1">
    <location>
        <begin position="12"/>
        <end position="25"/>
    </location>
</feature>
<dbReference type="RefSeq" id="XP_001874505.1">
    <property type="nucleotide sequence ID" value="XM_001874470.1"/>
</dbReference>
<feature type="compositionally biased region" description="Acidic residues" evidence="1">
    <location>
        <begin position="209"/>
        <end position="232"/>
    </location>
</feature>
<dbReference type="OrthoDB" id="18440at2759"/>
<proteinExistence type="predicted"/>
<dbReference type="EMBL" id="DS547092">
    <property type="protein sequence ID" value="EDR13946.1"/>
    <property type="molecule type" value="Genomic_DNA"/>
</dbReference>
<dbReference type="PANTHER" id="PTHR21354:SF0">
    <property type="entry name" value="ZINC FINGER PROTEIN 511"/>
    <property type="match status" value="1"/>
</dbReference>
<evidence type="ECO:0000313" key="3">
    <source>
        <dbReference type="EMBL" id="EDR13946.1"/>
    </source>
</evidence>
<name>B0CTM5_LACBS</name>
<dbReference type="HOGENOM" id="CLU_055660_2_0_1"/>
<organism evidence="4">
    <name type="scientific">Laccaria bicolor (strain S238N-H82 / ATCC MYA-4686)</name>
    <name type="common">Bicoloured deceiver</name>
    <name type="synonym">Laccaria laccata var. bicolor</name>
    <dbReference type="NCBI Taxonomy" id="486041"/>
    <lineage>
        <taxon>Eukaryota</taxon>
        <taxon>Fungi</taxon>
        <taxon>Dikarya</taxon>
        <taxon>Basidiomycota</taxon>
        <taxon>Agaricomycotina</taxon>
        <taxon>Agaricomycetes</taxon>
        <taxon>Agaricomycetidae</taxon>
        <taxon>Agaricales</taxon>
        <taxon>Agaricineae</taxon>
        <taxon>Hydnangiaceae</taxon>
        <taxon>Laccaria</taxon>
    </lineage>
</organism>
<feature type="compositionally biased region" description="Gly residues" evidence="1">
    <location>
        <begin position="308"/>
        <end position="341"/>
    </location>
</feature>
<keyword evidence="4" id="KW-1185">Reference proteome</keyword>
<dbReference type="InterPro" id="IPR039258">
    <property type="entry name" value="ZNF511"/>
</dbReference>
<protein>
    <submittedName>
        <fullName evidence="3">Predicted protein</fullName>
    </submittedName>
</protein>
<dbReference type="Proteomes" id="UP000001194">
    <property type="component" value="Unassembled WGS sequence"/>
</dbReference>
<dbReference type="AlphaFoldDB" id="B0CTM5"/>
<dbReference type="KEGG" id="lbc:LACBIDRAFT_305186"/>
<evidence type="ECO:0000256" key="1">
    <source>
        <dbReference type="SAM" id="MobiDB-lite"/>
    </source>
</evidence>
<accession>B0CTM5</accession>
<evidence type="ECO:0000259" key="2">
    <source>
        <dbReference type="PROSITE" id="PS00028"/>
    </source>
</evidence>
<dbReference type="PROSITE" id="PS00028">
    <property type="entry name" value="ZINC_FINGER_C2H2_1"/>
    <property type="match status" value="2"/>
</dbReference>
<dbReference type="PANTHER" id="PTHR21354">
    <property type="entry name" value="ZINC FINGER PROTEIN 511"/>
    <property type="match status" value="1"/>
</dbReference>